<evidence type="ECO:0000256" key="1">
    <source>
        <dbReference type="SAM" id="Coils"/>
    </source>
</evidence>
<protein>
    <submittedName>
        <fullName evidence="3">Uncharacterized protein</fullName>
    </submittedName>
</protein>
<keyword evidence="2" id="KW-0472">Membrane</keyword>
<evidence type="ECO:0000313" key="4">
    <source>
        <dbReference type="Proteomes" id="UP001168552"/>
    </source>
</evidence>
<evidence type="ECO:0000313" key="3">
    <source>
        <dbReference type="EMBL" id="MDN4166193.1"/>
    </source>
</evidence>
<proteinExistence type="predicted"/>
<keyword evidence="2" id="KW-1133">Transmembrane helix</keyword>
<gene>
    <name evidence="3" type="ORF">QWY31_11810</name>
</gene>
<reference evidence="3" key="1">
    <citation type="submission" date="2023-06" db="EMBL/GenBank/DDBJ databases">
        <title>Cytophagales bacterium Strain LB-30, isolated from soil.</title>
        <authorList>
            <person name="Liu B."/>
        </authorList>
    </citation>
    <scope>NUCLEOTIDE SEQUENCE</scope>
    <source>
        <strain evidence="3">LB-30</strain>
    </source>
</reference>
<organism evidence="3 4">
    <name type="scientific">Shiella aurantiaca</name>
    <dbReference type="NCBI Taxonomy" id="3058365"/>
    <lineage>
        <taxon>Bacteria</taxon>
        <taxon>Pseudomonadati</taxon>
        <taxon>Bacteroidota</taxon>
        <taxon>Cytophagia</taxon>
        <taxon>Cytophagales</taxon>
        <taxon>Shiellaceae</taxon>
        <taxon>Shiella</taxon>
    </lineage>
</organism>
<dbReference type="RefSeq" id="WP_320004729.1">
    <property type="nucleotide sequence ID" value="NZ_JAUHJS010000006.1"/>
</dbReference>
<feature type="transmembrane region" description="Helical" evidence="2">
    <location>
        <begin position="15"/>
        <end position="34"/>
    </location>
</feature>
<feature type="transmembrane region" description="Helical" evidence="2">
    <location>
        <begin position="144"/>
        <end position="165"/>
    </location>
</feature>
<dbReference type="EMBL" id="JAUHJS010000006">
    <property type="protein sequence ID" value="MDN4166193.1"/>
    <property type="molecule type" value="Genomic_DNA"/>
</dbReference>
<keyword evidence="4" id="KW-1185">Reference proteome</keyword>
<accession>A0ABT8F725</accession>
<feature type="coiled-coil region" evidence="1">
    <location>
        <begin position="44"/>
        <end position="71"/>
    </location>
</feature>
<keyword evidence="1" id="KW-0175">Coiled coil</keyword>
<dbReference type="Proteomes" id="UP001168552">
    <property type="component" value="Unassembled WGS sequence"/>
</dbReference>
<keyword evidence="2" id="KW-0812">Transmembrane</keyword>
<evidence type="ECO:0000256" key="2">
    <source>
        <dbReference type="SAM" id="Phobius"/>
    </source>
</evidence>
<sequence length="195" mass="22597">MEFLSSIFPSTDNPYKFLFVGGLLLIAFAIIYPIERENEIDLEIVLYNKEANVINNEIEELRVKVDKEKALSRLIIDKIDSLKSNNGGKGSQILIDQLKNDFNKTYKGGELSEKLTEISTKSLILEYEQKRIKVLQKHARKFRIIGWVLLVFGSISTLFGGYKWLNRFKKDHIVSDKKSELELWELQNRVSGKQE</sequence>
<name>A0ABT8F725_9BACT</name>
<comment type="caution">
    <text evidence="3">The sequence shown here is derived from an EMBL/GenBank/DDBJ whole genome shotgun (WGS) entry which is preliminary data.</text>
</comment>